<dbReference type="InterPro" id="IPR016035">
    <property type="entry name" value="Acyl_Trfase/lysoPLipase"/>
</dbReference>
<dbReference type="Gene3D" id="3.40.1090.10">
    <property type="entry name" value="Cytosolic phospholipase A2 catalytic domain"/>
    <property type="match status" value="1"/>
</dbReference>
<dbReference type="InterPro" id="IPR002641">
    <property type="entry name" value="PNPLA_dom"/>
</dbReference>
<sequence length="147" mass="16682">MTEIVRSGLEKFVRKGAAERCRGRLMVGVSEFNSLRGERFVKRIWSEWDSDKTLIDCIMASCYLPIYYETPTLLNGKLCLDGGITDNLLDIPGFVKVCPYMEEADIGNKRGTRIPKWAAVLPGGMKDMERLEGMGWEDAEAWFSKSF</sequence>
<reference evidence="4" key="1">
    <citation type="journal article" date="2023" name="Commun. Biol.">
        <title>Genome analysis of Parmales, the sister group of diatoms, reveals the evolutionary specialization of diatoms from phago-mixotrophs to photoautotrophs.</title>
        <authorList>
            <person name="Ban H."/>
            <person name="Sato S."/>
            <person name="Yoshikawa S."/>
            <person name="Yamada K."/>
            <person name="Nakamura Y."/>
            <person name="Ichinomiya M."/>
            <person name="Sato N."/>
            <person name="Blanc-Mathieu R."/>
            <person name="Endo H."/>
            <person name="Kuwata A."/>
            <person name="Ogata H."/>
        </authorList>
    </citation>
    <scope>NUCLEOTIDE SEQUENCE [LARGE SCALE GENOMIC DNA]</scope>
</reference>
<comment type="caution">
    <text evidence="3">The sequence shown here is derived from an EMBL/GenBank/DDBJ whole genome shotgun (WGS) entry which is preliminary data.</text>
</comment>
<feature type="domain" description="PNPLA" evidence="2">
    <location>
        <begin position="9"/>
        <end position="88"/>
    </location>
</feature>
<dbReference type="GO" id="GO:0005737">
    <property type="term" value="C:cytoplasm"/>
    <property type="evidence" value="ECO:0007669"/>
    <property type="project" value="TreeGrafter"/>
</dbReference>
<evidence type="ECO:0000259" key="2">
    <source>
        <dbReference type="Pfam" id="PF01734"/>
    </source>
</evidence>
<evidence type="ECO:0000256" key="1">
    <source>
        <dbReference type="ARBA" id="ARBA00023098"/>
    </source>
</evidence>
<dbReference type="EMBL" id="BRYA01000607">
    <property type="protein sequence ID" value="GMI25350.1"/>
    <property type="molecule type" value="Genomic_DNA"/>
</dbReference>
<gene>
    <name evidence="3" type="ORF">TrCOL_g1381</name>
</gene>
<dbReference type="PANTHER" id="PTHR12406">
    <property type="entry name" value="CALCIUM-INDEPENDENT PHOSPHOLIPASE A2 IPLA2 -RELATED"/>
    <property type="match status" value="1"/>
</dbReference>
<dbReference type="GO" id="GO:0019433">
    <property type="term" value="P:triglyceride catabolic process"/>
    <property type="evidence" value="ECO:0007669"/>
    <property type="project" value="TreeGrafter"/>
</dbReference>
<dbReference type="PANTHER" id="PTHR12406:SF7">
    <property type="entry name" value="PATATIN-LIKE PHOSPHOLIPASE DOMAIN-CONTAINING PROTEIN 4"/>
    <property type="match status" value="1"/>
</dbReference>
<keyword evidence="4" id="KW-1185">Reference proteome</keyword>
<protein>
    <recommendedName>
        <fullName evidence="2">PNPLA domain-containing protein</fullName>
    </recommendedName>
</protein>
<dbReference type="Pfam" id="PF01734">
    <property type="entry name" value="Patatin"/>
    <property type="match status" value="1"/>
</dbReference>
<keyword evidence="1" id="KW-0443">Lipid metabolism</keyword>
<evidence type="ECO:0000313" key="3">
    <source>
        <dbReference type="EMBL" id="GMI25350.1"/>
    </source>
</evidence>
<dbReference type="SUPFAM" id="SSF52151">
    <property type="entry name" value="FabD/lysophospholipase-like"/>
    <property type="match status" value="1"/>
</dbReference>
<dbReference type="GO" id="GO:0016020">
    <property type="term" value="C:membrane"/>
    <property type="evidence" value="ECO:0007669"/>
    <property type="project" value="TreeGrafter"/>
</dbReference>
<dbReference type="AlphaFoldDB" id="A0A9W7G003"/>
<dbReference type="InterPro" id="IPR033562">
    <property type="entry name" value="PLPL"/>
</dbReference>
<dbReference type="Proteomes" id="UP001165065">
    <property type="component" value="Unassembled WGS sequence"/>
</dbReference>
<organism evidence="3 4">
    <name type="scientific">Triparma columacea</name>
    <dbReference type="NCBI Taxonomy" id="722753"/>
    <lineage>
        <taxon>Eukaryota</taxon>
        <taxon>Sar</taxon>
        <taxon>Stramenopiles</taxon>
        <taxon>Ochrophyta</taxon>
        <taxon>Bolidophyceae</taxon>
        <taxon>Parmales</taxon>
        <taxon>Triparmaceae</taxon>
        <taxon>Triparma</taxon>
    </lineage>
</organism>
<dbReference type="GO" id="GO:0004806">
    <property type="term" value="F:triacylglycerol lipase activity"/>
    <property type="evidence" value="ECO:0007669"/>
    <property type="project" value="TreeGrafter"/>
</dbReference>
<accession>A0A9W7G003</accession>
<name>A0A9W7G003_9STRA</name>
<dbReference type="OrthoDB" id="197155at2759"/>
<dbReference type="GO" id="GO:0055088">
    <property type="term" value="P:lipid homeostasis"/>
    <property type="evidence" value="ECO:0007669"/>
    <property type="project" value="TreeGrafter"/>
</dbReference>
<dbReference type="GO" id="GO:0005811">
    <property type="term" value="C:lipid droplet"/>
    <property type="evidence" value="ECO:0007669"/>
    <property type="project" value="TreeGrafter"/>
</dbReference>
<proteinExistence type="predicted"/>
<evidence type="ECO:0000313" key="4">
    <source>
        <dbReference type="Proteomes" id="UP001165065"/>
    </source>
</evidence>